<keyword evidence="7" id="KW-0653">Protein transport</keyword>
<evidence type="ECO:0000259" key="11">
    <source>
        <dbReference type="PROSITE" id="PS52015"/>
    </source>
</evidence>
<reference evidence="12 13" key="1">
    <citation type="submission" date="2015-03" db="EMBL/GenBank/DDBJ databases">
        <authorList>
            <consortium name="Pathogen Informatics"/>
            <person name="Murphy D."/>
        </authorList>
    </citation>
    <scope>NUCLEOTIDE SEQUENCE [LARGE SCALE GENOMIC DNA]</scope>
    <source>
        <strain evidence="13">type strain: CIP110231</strain>
    </source>
</reference>
<keyword evidence="5" id="KW-0997">Cell inner membrane</keyword>
<dbReference type="PANTHER" id="PTHR33446:SF2">
    <property type="entry name" value="PROTEIN TONB"/>
    <property type="match status" value="1"/>
</dbReference>
<keyword evidence="4" id="KW-1003">Cell membrane</keyword>
<dbReference type="PANTHER" id="PTHR33446">
    <property type="entry name" value="PROTEIN TONB-RELATED"/>
    <property type="match status" value="1"/>
</dbReference>
<keyword evidence="6" id="KW-0812">Transmembrane</keyword>
<gene>
    <name evidence="12" type="ORF">ERS137967_00676</name>
</gene>
<dbReference type="PROSITE" id="PS52015">
    <property type="entry name" value="TONB_CTD"/>
    <property type="match status" value="1"/>
</dbReference>
<evidence type="ECO:0000256" key="6">
    <source>
        <dbReference type="ARBA" id="ARBA00022692"/>
    </source>
</evidence>
<evidence type="ECO:0000256" key="4">
    <source>
        <dbReference type="ARBA" id="ARBA00022475"/>
    </source>
</evidence>
<protein>
    <submittedName>
        <fullName evidence="12">Ferric siderophore transport system, periplasmic binding protein TonB</fullName>
    </submittedName>
</protein>
<evidence type="ECO:0000256" key="8">
    <source>
        <dbReference type="ARBA" id="ARBA00022989"/>
    </source>
</evidence>
<evidence type="ECO:0000256" key="9">
    <source>
        <dbReference type="ARBA" id="ARBA00023136"/>
    </source>
</evidence>
<proteinExistence type="inferred from homology"/>
<evidence type="ECO:0000256" key="10">
    <source>
        <dbReference type="SAM" id="MobiDB-lite"/>
    </source>
</evidence>
<keyword evidence="13" id="KW-1185">Reference proteome</keyword>
<comment type="similarity">
    <text evidence="2">Belongs to the TonB family.</text>
</comment>
<evidence type="ECO:0000256" key="1">
    <source>
        <dbReference type="ARBA" id="ARBA00004383"/>
    </source>
</evidence>
<dbReference type="Proteomes" id="UP000040578">
    <property type="component" value="Unassembled WGS sequence"/>
</dbReference>
<keyword evidence="9" id="KW-0472">Membrane</keyword>
<feature type="domain" description="TonB C-terminal" evidence="11">
    <location>
        <begin position="170"/>
        <end position="265"/>
    </location>
</feature>
<evidence type="ECO:0000313" key="12">
    <source>
        <dbReference type="EMBL" id="CNE07616.1"/>
    </source>
</evidence>
<feature type="region of interest" description="Disordered" evidence="10">
    <location>
        <begin position="62"/>
        <end position="149"/>
    </location>
</feature>
<keyword evidence="3" id="KW-0813">Transport</keyword>
<dbReference type="InterPro" id="IPR006260">
    <property type="entry name" value="TonB/TolA_C"/>
</dbReference>
<accession>A0ABM9S3H9</accession>
<sequence length="265" mass="29219">MYSLHFYDHPLPKPKVGQSFVLAIAAHLAVAWLIFRVAETLPPLPLPPPAVMMQWSTQIEAPATPKPLPVGEQQTVSSAASEPQKSAEKQPELPKLTRAEKAKIIVAENKPEPRVRQKQPKPEKPQAITSPAALASAASSAAPMAQSQPFERVSAPINSDANAKVDAKISWESLVRGHLNRFKRYPAEAQARNRTGTVWVEFTLDYRGNILSSKKIKSSGTQSLDREAMRMLEKSQPLPIPPESILYQGRITVTLPIDFSLINQQ</sequence>
<comment type="subcellular location">
    <subcellularLocation>
        <location evidence="1">Cell inner membrane</location>
        <topology evidence="1">Single-pass membrane protein</topology>
        <orientation evidence="1">Periplasmic side</orientation>
    </subcellularLocation>
</comment>
<dbReference type="EMBL" id="CPYD01000002">
    <property type="protein sequence ID" value="CNE07616.1"/>
    <property type="molecule type" value="Genomic_DNA"/>
</dbReference>
<keyword evidence="8" id="KW-1133">Transmembrane helix</keyword>
<evidence type="ECO:0000256" key="2">
    <source>
        <dbReference type="ARBA" id="ARBA00006555"/>
    </source>
</evidence>
<feature type="compositionally biased region" description="Low complexity" evidence="10">
    <location>
        <begin position="126"/>
        <end position="149"/>
    </location>
</feature>
<evidence type="ECO:0000256" key="7">
    <source>
        <dbReference type="ARBA" id="ARBA00022927"/>
    </source>
</evidence>
<comment type="caution">
    <text evidence="12">The sequence shown here is derived from an EMBL/GenBank/DDBJ whole genome shotgun (WGS) entry which is preliminary data.</text>
</comment>
<feature type="compositionally biased region" description="Basic and acidic residues" evidence="10">
    <location>
        <begin position="85"/>
        <end position="124"/>
    </location>
</feature>
<dbReference type="InterPro" id="IPR037682">
    <property type="entry name" value="TonB_C"/>
</dbReference>
<dbReference type="Pfam" id="PF03544">
    <property type="entry name" value="TonB_C"/>
    <property type="match status" value="1"/>
</dbReference>
<dbReference type="Gene3D" id="3.30.1150.10">
    <property type="match status" value="1"/>
</dbReference>
<evidence type="ECO:0000256" key="5">
    <source>
        <dbReference type="ARBA" id="ARBA00022519"/>
    </source>
</evidence>
<evidence type="ECO:0000256" key="3">
    <source>
        <dbReference type="ARBA" id="ARBA00022448"/>
    </source>
</evidence>
<name>A0ABM9S3H9_9GAMM</name>
<dbReference type="NCBIfam" id="TIGR01352">
    <property type="entry name" value="tonB_Cterm"/>
    <property type="match status" value="1"/>
</dbReference>
<dbReference type="InterPro" id="IPR051045">
    <property type="entry name" value="TonB-dependent_transducer"/>
</dbReference>
<feature type="compositionally biased region" description="Polar residues" evidence="10">
    <location>
        <begin position="72"/>
        <end position="84"/>
    </location>
</feature>
<dbReference type="SUPFAM" id="SSF74653">
    <property type="entry name" value="TolA/TonB C-terminal domain"/>
    <property type="match status" value="1"/>
</dbReference>
<organism evidence="12 13">
    <name type="scientific">Yersinia nurmii</name>
    <dbReference type="NCBI Taxonomy" id="685706"/>
    <lineage>
        <taxon>Bacteria</taxon>
        <taxon>Pseudomonadati</taxon>
        <taxon>Pseudomonadota</taxon>
        <taxon>Gammaproteobacteria</taxon>
        <taxon>Enterobacterales</taxon>
        <taxon>Yersiniaceae</taxon>
        <taxon>Yersinia</taxon>
    </lineage>
</organism>
<evidence type="ECO:0000313" key="13">
    <source>
        <dbReference type="Proteomes" id="UP000040578"/>
    </source>
</evidence>